<dbReference type="GO" id="GO:0015036">
    <property type="term" value="F:disulfide oxidoreductase activity"/>
    <property type="evidence" value="ECO:0007669"/>
    <property type="project" value="UniProtKB-ARBA"/>
</dbReference>
<evidence type="ECO:0000256" key="3">
    <source>
        <dbReference type="ARBA" id="ARBA00023284"/>
    </source>
</evidence>
<keyword evidence="6" id="KW-1185">Reference proteome</keyword>
<protein>
    <submittedName>
        <fullName evidence="5">Thiol-disulfide isomerase/thioredoxin</fullName>
    </submittedName>
</protein>
<reference evidence="5 6" key="1">
    <citation type="journal article" date="2015" name="Stand. Genomic Sci.">
        <title>Genomic Encyclopedia of Bacterial and Archaeal Type Strains, Phase III: the genomes of soil and plant-associated and newly described type strains.</title>
        <authorList>
            <person name="Whitman W.B."/>
            <person name="Woyke T."/>
            <person name="Klenk H.P."/>
            <person name="Zhou Y."/>
            <person name="Lilburn T.G."/>
            <person name="Beck B.J."/>
            <person name="De Vos P."/>
            <person name="Vandamme P."/>
            <person name="Eisen J.A."/>
            <person name="Garrity G."/>
            <person name="Hugenholtz P."/>
            <person name="Kyrpides N.C."/>
        </authorList>
    </citation>
    <scope>NUCLEOTIDE SEQUENCE [LARGE SCALE GENOMIC DNA]</scope>
    <source>
        <strain evidence="5 6">A3</strain>
    </source>
</reference>
<dbReference type="Gene3D" id="3.40.30.10">
    <property type="entry name" value="Glutaredoxin"/>
    <property type="match status" value="1"/>
</dbReference>
<dbReference type="InterPro" id="IPR013740">
    <property type="entry name" value="Redoxin"/>
</dbReference>
<dbReference type="PANTHER" id="PTHR42852">
    <property type="entry name" value="THIOL:DISULFIDE INTERCHANGE PROTEIN DSBE"/>
    <property type="match status" value="1"/>
</dbReference>
<dbReference type="CDD" id="cd02966">
    <property type="entry name" value="TlpA_like_family"/>
    <property type="match status" value="1"/>
</dbReference>
<dbReference type="RefSeq" id="WP_241988139.1">
    <property type="nucleotide sequence ID" value="NZ_JACGXM010000004.1"/>
</dbReference>
<sequence length="185" mass="19953">MFDRTHLLVVALAIAGALAGLGAGLWLRPATPTATRTATVLVGQPRPALDLPGPDGQPQSLDRWNGKLVLVNFWASWCAPCVEEMPLLDRTQQRLAGRGLQVVGVAADGAEATRAFLREHPVAYPILVDDPEAAPARGGDASNTFGNERDVLPYSVLVGRDGRILAQRYGNFTEATLERWLQPHL</sequence>
<keyword evidence="3" id="KW-0676">Redox-active center</keyword>
<dbReference type="InterPro" id="IPR050553">
    <property type="entry name" value="Thioredoxin_ResA/DsbE_sf"/>
</dbReference>
<accession>A0A4V2S1C9</accession>
<dbReference type="Proteomes" id="UP000294862">
    <property type="component" value="Unassembled WGS sequence"/>
</dbReference>
<proteinExistence type="predicted"/>
<dbReference type="GO" id="GO:0016853">
    <property type="term" value="F:isomerase activity"/>
    <property type="evidence" value="ECO:0007669"/>
    <property type="project" value="UniProtKB-KW"/>
</dbReference>
<dbReference type="GO" id="GO:0017004">
    <property type="term" value="P:cytochrome complex assembly"/>
    <property type="evidence" value="ECO:0007669"/>
    <property type="project" value="UniProtKB-KW"/>
</dbReference>
<dbReference type="EMBL" id="SLWQ01000014">
    <property type="protein sequence ID" value="TCO36130.1"/>
    <property type="molecule type" value="Genomic_DNA"/>
</dbReference>
<gene>
    <name evidence="5" type="ORF">EV148_11452</name>
</gene>
<evidence type="ECO:0000313" key="6">
    <source>
        <dbReference type="Proteomes" id="UP000294862"/>
    </source>
</evidence>
<dbReference type="Pfam" id="PF08534">
    <property type="entry name" value="Redoxin"/>
    <property type="match status" value="1"/>
</dbReference>
<feature type="domain" description="Thioredoxin" evidence="4">
    <location>
        <begin position="40"/>
        <end position="185"/>
    </location>
</feature>
<dbReference type="InterPro" id="IPR017937">
    <property type="entry name" value="Thioredoxin_CS"/>
</dbReference>
<dbReference type="GO" id="GO:0030313">
    <property type="term" value="C:cell envelope"/>
    <property type="evidence" value="ECO:0007669"/>
    <property type="project" value="UniProtKB-SubCell"/>
</dbReference>
<evidence type="ECO:0000256" key="1">
    <source>
        <dbReference type="ARBA" id="ARBA00004196"/>
    </source>
</evidence>
<keyword evidence="5" id="KW-0413">Isomerase</keyword>
<dbReference type="PROSITE" id="PS51352">
    <property type="entry name" value="THIOREDOXIN_2"/>
    <property type="match status" value="1"/>
</dbReference>
<keyword evidence="2" id="KW-0201">Cytochrome c-type biogenesis</keyword>
<comment type="subcellular location">
    <subcellularLocation>
        <location evidence="1">Cell envelope</location>
    </subcellularLocation>
</comment>
<evidence type="ECO:0000256" key="2">
    <source>
        <dbReference type="ARBA" id="ARBA00022748"/>
    </source>
</evidence>
<dbReference type="InterPro" id="IPR036249">
    <property type="entry name" value="Thioredoxin-like_sf"/>
</dbReference>
<comment type="caution">
    <text evidence="5">The sequence shown here is derived from an EMBL/GenBank/DDBJ whole genome shotgun (WGS) entry which is preliminary data.</text>
</comment>
<dbReference type="PANTHER" id="PTHR42852:SF13">
    <property type="entry name" value="PROTEIN DIPZ"/>
    <property type="match status" value="1"/>
</dbReference>
<name>A0A4V2S1C9_9GAMM</name>
<dbReference type="PROSITE" id="PS00194">
    <property type="entry name" value="THIOREDOXIN_1"/>
    <property type="match status" value="1"/>
</dbReference>
<dbReference type="InterPro" id="IPR013766">
    <property type="entry name" value="Thioredoxin_domain"/>
</dbReference>
<dbReference type="SUPFAM" id="SSF52833">
    <property type="entry name" value="Thioredoxin-like"/>
    <property type="match status" value="1"/>
</dbReference>
<evidence type="ECO:0000259" key="4">
    <source>
        <dbReference type="PROSITE" id="PS51352"/>
    </source>
</evidence>
<dbReference type="AlphaFoldDB" id="A0A4V2S1C9"/>
<organism evidence="5 6">
    <name type="scientific">Dokdonella fugitiva</name>
    <dbReference type="NCBI Taxonomy" id="328517"/>
    <lineage>
        <taxon>Bacteria</taxon>
        <taxon>Pseudomonadati</taxon>
        <taxon>Pseudomonadota</taxon>
        <taxon>Gammaproteobacteria</taxon>
        <taxon>Lysobacterales</taxon>
        <taxon>Rhodanobacteraceae</taxon>
        <taxon>Dokdonella</taxon>
    </lineage>
</organism>
<evidence type="ECO:0000313" key="5">
    <source>
        <dbReference type="EMBL" id="TCO36130.1"/>
    </source>
</evidence>